<evidence type="ECO:0000256" key="1">
    <source>
        <dbReference type="SAM" id="MobiDB-lite"/>
    </source>
</evidence>
<dbReference type="EMBL" id="QGKX02001290">
    <property type="protein sequence ID" value="KAF3536157.1"/>
    <property type="molecule type" value="Genomic_DNA"/>
</dbReference>
<sequence>MSSSSNVQKDGDIEMSDAAGASPSVLPAAGENSSARAAARAVPSHIAEFFSFQSEMARCEVEDMANPTCGVSPRPEVPVEALTPEVLPVCDTIPAGGVVAMDVSVPEVEIQPSGSSTTPACVVDTEPANESMPPPPAKRVIVLGLPAPSATPAAASKSRKRSSTNPDAAKRKRCTEAGALPIKVSGSGLSSRHRTKLSGRKDSPSAHRHRRPVGSARRGRGLGLGLGSWVLGLGGGPPAQ</sequence>
<feature type="compositionally biased region" description="Basic residues" evidence="1">
    <location>
        <begin position="206"/>
        <end position="220"/>
    </location>
</feature>
<proteinExistence type="predicted"/>
<feature type="region of interest" description="Disordered" evidence="1">
    <location>
        <begin position="149"/>
        <end position="240"/>
    </location>
</feature>
<evidence type="ECO:0000313" key="2">
    <source>
        <dbReference type="EMBL" id="KAF3536157.1"/>
    </source>
</evidence>
<feature type="compositionally biased region" description="Gly residues" evidence="1">
    <location>
        <begin position="221"/>
        <end position="240"/>
    </location>
</feature>
<dbReference type="AlphaFoldDB" id="A0A8S9Q1V4"/>
<comment type="caution">
    <text evidence="2">The sequence shown here is derived from an EMBL/GenBank/DDBJ whole genome shotgun (WGS) entry which is preliminary data.</text>
</comment>
<accession>A0A8S9Q1V4</accession>
<organism evidence="2 3">
    <name type="scientific">Brassica cretica</name>
    <name type="common">Mustard</name>
    <dbReference type="NCBI Taxonomy" id="69181"/>
    <lineage>
        <taxon>Eukaryota</taxon>
        <taxon>Viridiplantae</taxon>
        <taxon>Streptophyta</taxon>
        <taxon>Embryophyta</taxon>
        <taxon>Tracheophyta</taxon>
        <taxon>Spermatophyta</taxon>
        <taxon>Magnoliopsida</taxon>
        <taxon>eudicotyledons</taxon>
        <taxon>Gunneridae</taxon>
        <taxon>Pentapetalae</taxon>
        <taxon>rosids</taxon>
        <taxon>malvids</taxon>
        <taxon>Brassicales</taxon>
        <taxon>Brassicaceae</taxon>
        <taxon>Brassiceae</taxon>
        <taxon>Brassica</taxon>
    </lineage>
</organism>
<reference evidence="2" key="1">
    <citation type="submission" date="2019-12" db="EMBL/GenBank/DDBJ databases">
        <title>Genome sequencing and annotation of Brassica cretica.</title>
        <authorList>
            <person name="Studholme D.J."/>
            <person name="Sarris P."/>
        </authorList>
    </citation>
    <scope>NUCLEOTIDE SEQUENCE</scope>
    <source>
        <strain evidence="2">PFS-109/04</strain>
        <tissue evidence="2">Leaf</tissue>
    </source>
</reference>
<name>A0A8S9Q1V4_BRACR</name>
<dbReference type="Proteomes" id="UP000712600">
    <property type="component" value="Unassembled WGS sequence"/>
</dbReference>
<feature type="region of interest" description="Disordered" evidence="1">
    <location>
        <begin position="1"/>
        <end position="38"/>
    </location>
</feature>
<evidence type="ECO:0000313" key="3">
    <source>
        <dbReference type="Proteomes" id="UP000712600"/>
    </source>
</evidence>
<protein>
    <submittedName>
        <fullName evidence="2">Uncharacterized protein</fullName>
    </submittedName>
</protein>
<gene>
    <name evidence="2" type="ORF">F2Q69_00023130</name>
</gene>